<evidence type="ECO:0000256" key="1">
    <source>
        <dbReference type="ARBA" id="ARBA00022505"/>
    </source>
</evidence>
<dbReference type="PANTHER" id="PTHR11908:SF132">
    <property type="entry name" value="ALDEHYDE OXIDASE 1-RELATED"/>
    <property type="match status" value="1"/>
</dbReference>
<dbReference type="InterPro" id="IPR037165">
    <property type="entry name" value="AldOxase/xan_DH_Mopterin-bd_sf"/>
</dbReference>
<dbReference type="InterPro" id="IPR036856">
    <property type="entry name" value="Ald_Oxase/Xan_DH_a/b_sf"/>
</dbReference>
<evidence type="ECO:0000256" key="2">
    <source>
        <dbReference type="ARBA" id="ARBA00023002"/>
    </source>
</evidence>
<dbReference type="InterPro" id="IPR000674">
    <property type="entry name" value="Ald_Oxase/Xan_DH_a/b"/>
</dbReference>
<feature type="domain" description="Aldehyde oxidase/xanthine dehydrogenase a/b hammerhead" evidence="3">
    <location>
        <begin position="27"/>
        <end position="141"/>
    </location>
</feature>
<reference evidence="4" key="2">
    <citation type="submission" date="2020-09" db="EMBL/GenBank/DDBJ databases">
        <authorList>
            <person name="Sun Q."/>
            <person name="Zhou Y."/>
        </authorList>
    </citation>
    <scope>NUCLEOTIDE SEQUENCE</scope>
    <source>
        <strain evidence="4">CGMCC 1.15095</strain>
    </source>
</reference>
<dbReference type="InterPro" id="IPR016208">
    <property type="entry name" value="Ald_Oxase/xanthine_DH-like"/>
</dbReference>
<dbReference type="InterPro" id="IPR046867">
    <property type="entry name" value="AldOxase/xan_DH_MoCoBD2"/>
</dbReference>
<dbReference type="Pfam" id="PF20256">
    <property type="entry name" value="MoCoBD_2"/>
    <property type="match status" value="1"/>
</dbReference>
<dbReference type="InterPro" id="IPR008274">
    <property type="entry name" value="AldOxase/xan_DH_MoCoBD1"/>
</dbReference>
<organism evidence="4 5">
    <name type="scientific">Novosphingobium endophyticum</name>
    <dbReference type="NCBI Taxonomy" id="1955250"/>
    <lineage>
        <taxon>Bacteria</taxon>
        <taxon>Pseudomonadati</taxon>
        <taxon>Pseudomonadota</taxon>
        <taxon>Alphaproteobacteria</taxon>
        <taxon>Sphingomonadales</taxon>
        <taxon>Sphingomonadaceae</taxon>
        <taxon>Novosphingobium</taxon>
    </lineage>
</organism>
<dbReference type="AlphaFoldDB" id="A0A916TW22"/>
<protein>
    <submittedName>
        <fullName evidence="4">Xanthine dehydrogenase</fullName>
    </submittedName>
</protein>
<keyword evidence="1" id="KW-0500">Molybdenum</keyword>
<dbReference type="GO" id="GO:0016491">
    <property type="term" value="F:oxidoreductase activity"/>
    <property type="evidence" value="ECO:0007669"/>
    <property type="project" value="UniProtKB-KW"/>
</dbReference>
<dbReference type="SUPFAM" id="SSF56003">
    <property type="entry name" value="Molybdenum cofactor-binding domain"/>
    <property type="match status" value="1"/>
</dbReference>
<comment type="caution">
    <text evidence="4">The sequence shown here is derived from an EMBL/GenBank/DDBJ whole genome shotgun (WGS) entry which is preliminary data.</text>
</comment>
<dbReference type="EMBL" id="BMHK01000056">
    <property type="protein sequence ID" value="GGC15861.1"/>
    <property type="molecule type" value="Genomic_DNA"/>
</dbReference>
<evidence type="ECO:0000313" key="4">
    <source>
        <dbReference type="EMBL" id="GGC15861.1"/>
    </source>
</evidence>
<sequence>MAEARFTAPQRFVGEPVLRKEDQRLLTGQGRYIDDLDITTLHVAFVRSTVAAGRIVSIDATEARALPGVHAVYTAEDLCPGDMTRVPYSCGFMDSLEPEASFLAHDEVRYVGDPIAVVIADDRYIAEDGAELVEVDYDPIDAVVDHLEAERQRIVHPDLGTNVAYSAEPADMGELEEIFAAAPIVVEHIIDQQRHSISPMETRGMIVVPGQELTIHASIQNPQFLRAYIAKVFEIPETSIRVACGDVGGAFGMKFFLHRDELAVIAAARRFGRAIRWIEDRVENLSASHARREWGRARMALSAEGDILATHLDYRADCGAYPLLPPESNAMNVTLMFQGPYRIARSGVSACMTFTNTPPLVAYRGPWMFETLARESLIDAAAERLGVDPVAFRRRHVIGLAEQPFSYASGAVLTGVTPAEALDKALEKLGGIDAFREMQARARMDGRYIGLGTSVYVEPTSFAFVDFATEAADIRIDPTGRVEVTVTLSSQGHSIETTMAQIVADELGVELDNVVIRFGDTALIGWGIGASGSRQAVIGGGAVKRAAETVRGQVFEIAAHLLQTQPEMLSLRGGMIETRGDGGASVSLAEVARTAYFGTESLPEHINPGLQAHNRYRPAPITFSNAAHFCVCEVDIDTGLTRILRWIGVEDCGVMLNPAVVEGQIAGGVAQGISGVLFENAVYDEYGNPQAGTYKDYLLPLITDMPEIEFGHLCTPSDTPTGARGVGEGGAIVAPAAVVNAVADALTPFAVRSAILPLSPDRLLELISAASSAGVQPPQH</sequence>
<name>A0A916TW22_9SPHN</name>
<accession>A0A916TW22</accession>
<keyword evidence="2" id="KW-0560">Oxidoreductase</keyword>
<keyword evidence="5" id="KW-1185">Reference proteome</keyword>
<dbReference type="Pfam" id="PF02738">
    <property type="entry name" value="MoCoBD_1"/>
    <property type="match status" value="1"/>
</dbReference>
<dbReference type="RefSeq" id="WP_188773183.1">
    <property type="nucleotide sequence ID" value="NZ_BMHK01000056.1"/>
</dbReference>
<dbReference type="Gene3D" id="3.90.1170.50">
    <property type="entry name" value="Aldehyde oxidase/xanthine dehydrogenase, a/b hammerhead"/>
    <property type="match status" value="1"/>
</dbReference>
<dbReference type="Pfam" id="PF01315">
    <property type="entry name" value="Ald_Xan_dh_C"/>
    <property type="match status" value="1"/>
</dbReference>
<evidence type="ECO:0000313" key="5">
    <source>
        <dbReference type="Proteomes" id="UP000608154"/>
    </source>
</evidence>
<dbReference type="Proteomes" id="UP000608154">
    <property type="component" value="Unassembled WGS sequence"/>
</dbReference>
<dbReference type="Gene3D" id="3.30.365.10">
    <property type="entry name" value="Aldehyde oxidase/xanthine dehydrogenase, molybdopterin binding domain"/>
    <property type="match status" value="4"/>
</dbReference>
<dbReference type="PANTHER" id="PTHR11908">
    <property type="entry name" value="XANTHINE DEHYDROGENASE"/>
    <property type="match status" value="1"/>
</dbReference>
<gene>
    <name evidence="4" type="ORF">GCM10011494_38460</name>
</gene>
<dbReference type="GO" id="GO:0005506">
    <property type="term" value="F:iron ion binding"/>
    <property type="evidence" value="ECO:0007669"/>
    <property type="project" value="InterPro"/>
</dbReference>
<dbReference type="SUPFAM" id="SSF54665">
    <property type="entry name" value="CO dehydrogenase molybdoprotein N-domain-like"/>
    <property type="match status" value="1"/>
</dbReference>
<evidence type="ECO:0000259" key="3">
    <source>
        <dbReference type="SMART" id="SM01008"/>
    </source>
</evidence>
<proteinExistence type="predicted"/>
<dbReference type="SMART" id="SM01008">
    <property type="entry name" value="Ald_Xan_dh_C"/>
    <property type="match status" value="1"/>
</dbReference>
<reference evidence="4" key="1">
    <citation type="journal article" date="2014" name="Int. J. Syst. Evol. Microbiol.">
        <title>Complete genome sequence of Corynebacterium casei LMG S-19264T (=DSM 44701T), isolated from a smear-ripened cheese.</title>
        <authorList>
            <consortium name="US DOE Joint Genome Institute (JGI-PGF)"/>
            <person name="Walter F."/>
            <person name="Albersmeier A."/>
            <person name="Kalinowski J."/>
            <person name="Ruckert C."/>
        </authorList>
    </citation>
    <scope>NUCLEOTIDE SEQUENCE</scope>
    <source>
        <strain evidence="4">CGMCC 1.15095</strain>
    </source>
</reference>